<evidence type="ECO:0008006" key="3">
    <source>
        <dbReference type="Google" id="ProtNLM"/>
    </source>
</evidence>
<dbReference type="EMBL" id="JBBPBN010000001">
    <property type="protein sequence ID" value="KAK9045581.1"/>
    <property type="molecule type" value="Genomic_DNA"/>
</dbReference>
<reference evidence="1 2" key="1">
    <citation type="journal article" date="2024" name="G3 (Bethesda)">
        <title>Genome assembly of Hibiscus sabdariffa L. provides insights into metabolisms of medicinal natural products.</title>
        <authorList>
            <person name="Kim T."/>
        </authorList>
    </citation>
    <scope>NUCLEOTIDE SEQUENCE [LARGE SCALE GENOMIC DNA]</scope>
    <source>
        <strain evidence="1">TK-2024</strain>
        <tissue evidence="1">Old leaves</tissue>
    </source>
</reference>
<proteinExistence type="predicted"/>
<name>A0ABR2U784_9ROSI</name>
<sequence>MRGWLWRGAWGILGLLLKWIFEMRIICLSMFHFTCREGNVPADILARLVKQGTLEYHQYLDPPLAVRDSIDADKRCLMAN</sequence>
<gene>
    <name evidence="1" type="ORF">V6N11_051490</name>
</gene>
<evidence type="ECO:0000313" key="2">
    <source>
        <dbReference type="Proteomes" id="UP001396334"/>
    </source>
</evidence>
<organism evidence="1 2">
    <name type="scientific">Hibiscus sabdariffa</name>
    <name type="common">roselle</name>
    <dbReference type="NCBI Taxonomy" id="183260"/>
    <lineage>
        <taxon>Eukaryota</taxon>
        <taxon>Viridiplantae</taxon>
        <taxon>Streptophyta</taxon>
        <taxon>Embryophyta</taxon>
        <taxon>Tracheophyta</taxon>
        <taxon>Spermatophyta</taxon>
        <taxon>Magnoliopsida</taxon>
        <taxon>eudicotyledons</taxon>
        <taxon>Gunneridae</taxon>
        <taxon>Pentapetalae</taxon>
        <taxon>rosids</taxon>
        <taxon>malvids</taxon>
        <taxon>Malvales</taxon>
        <taxon>Malvaceae</taxon>
        <taxon>Malvoideae</taxon>
        <taxon>Hibiscus</taxon>
    </lineage>
</organism>
<comment type="caution">
    <text evidence="1">The sequence shown here is derived from an EMBL/GenBank/DDBJ whole genome shotgun (WGS) entry which is preliminary data.</text>
</comment>
<dbReference type="Proteomes" id="UP001396334">
    <property type="component" value="Unassembled WGS sequence"/>
</dbReference>
<keyword evidence="2" id="KW-1185">Reference proteome</keyword>
<protein>
    <recommendedName>
        <fullName evidence="3">RNase H type-1 domain-containing protein</fullName>
    </recommendedName>
</protein>
<accession>A0ABR2U784</accession>
<evidence type="ECO:0000313" key="1">
    <source>
        <dbReference type="EMBL" id="KAK9045581.1"/>
    </source>
</evidence>